<dbReference type="RefSeq" id="WP_141612923.1">
    <property type="nucleotide sequence ID" value="NZ_CP041253.1"/>
</dbReference>
<dbReference type="Gene3D" id="2.40.128.640">
    <property type="match status" value="1"/>
</dbReference>
<accession>A0A514CCU9</accession>
<sequence>MKKLLPYVLLMGFTFACDKPAEETANEEMTTEHTSEPADKILQQKGSTWFTYEGTVPCEDCSGIKMTLRLENRAEKDTREYKLTQVYLDTPDGNRTFESSGVYEVSYGMEGNPGAMVITLLDGQENPVKHFLQEKDSDKFIMLDINKKKIKSDLNYSLIIK</sequence>
<organism evidence="1 2">
    <name type="scientific">Echinicola soli</name>
    <dbReference type="NCBI Taxonomy" id="2591634"/>
    <lineage>
        <taxon>Bacteria</taxon>
        <taxon>Pseudomonadati</taxon>
        <taxon>Bacteroidota</taxon>
        <taxon>Cytophagia</taxon>
        <taxon>Cytophagales</taxon>
        <taxon>Cyclobacteriaceae</taxon>
        <taxon>Echinicola</taxon>
    </lineage>
</organism>
<dbReference type="PROSITE" id="PS51257">
    <property type="entry name" value="PROKAR_LIPOPROTEIN"/>
    <property type="match status" value="1"/>
</dbReference>
<dbReference type="InterPro" id="IPR007298">
    <property type="entry name" value="Cu-R_lipoprotein_NlpE"/>
</dbReference>
<dbReference type="OrthoDB" id="5348860at2"/>
<protein>
    <submittedName>
        <fullName evidence="1">Copper resistance protein NlpE</fullName>
    </submittedName>
</protein>
<proteinExistence type="predicted"/>
<dbReference type="AlphaFoldDB" id="A0A514CCU9"/>
<name>A0A514CCU9_9BACT</name>
<keyword evidence="2" id="KW-1185">Reference proteome</keyword>
<dbReference type="EMBL" id="CP041253">
    <property type="protein sequence ID" value="QDH77641.1"/>
    <property type="molecule type" value="Genomic_DNA"/>
</dbReference>
<evidence type="ECO:0000313" key="1">
    <source>
        <dbReference type="EMBL" id="QDH77641.1"/>
    </source>
</evidence>
<gene>
    <name evidence="1" type="ORF">FKX85_00710</name>
</gene>
<dbReference type="KEGG" id="echi:FKX85_00710"/>
<reference evidence="1 2" key="1">
    <citation type="submission" date="2019-06" db="EMBL/GenBank/DDBJ databases">
        <title>Echinicola alkalisoli sp. nov. isolated from saline soil.</title>
        <authorList>
            <person name="Sun J.-Q."/>
            <person name="Xu L."/>
        </authorList>
    </citation>
    <scope>NUCLEOTIDE SEQUENCE [LARGE SCALE GENOMIC DNA]</scope>
    <source>
        <strain evidence="1 2">LN3S3</strain>
    </source>
</reference>
<evidence type="ECO:0000313" key="2">
    <source>
        <dbReference type="Proteomes" id="UP000316614"/>
    </source>
</evidence>
<dbReference type="Proteomes" id="UP000316614">
    <property type="component" value="Chromosome"/>
</dbReference>
<dbReference type="Pfam" id="PF04170">
    <property type="entry name" value="NlpE"/>
    <property type="match status" value="1"/>
</dbReference>